<feature type="region of interest" description="Disordered" evidence="1">
    <location>
        <begin position="245"/>
        <end position="269"/>
    </location>
</feature>
<dbReference type="AlphaFoldDB" id="A0A0L1JD31"/>
<evidence type="ECO:0000313" key="2">
    <source>
        <dbReference type="EMBL" id="KNG89689.1"/>
    </source>
</evidence>
<dbReference type="EMBL" id="JNOM01000026">
    <property type="protein sequence ID" value="KNG89689.1"/>
    <property type="molecule type" value="Genomic_DNA"/>
</dbReference>
<accession>A0A0L1JD31</accession>
<comment type="caution">
    <text evidence="2">The sequence shown here is derived from an EMBL/GenBank/DDBJ whole genome shotgun (WGS) entry which is preliminary data.</text>
</comment>
<keyword evidence="3" id="KW-1185">Reference proteome</keyword>
<reference evidence="2 3" key="1">
    <citation type="submission" date="2014-06" db="EMBL/GenBank/DDBJ databases">
        <title>The Genome of the Aflatoxigenic Filamentous Fungus Aspergillus nomius.</title>
        <authorList>
            <person name="Moore M.G."/>
            <person name="Shannon B.M."/>
            <person name="Brian M.M."/>
        </authorList>
    </citation>
    <scope>NUCLEOTIDE SEQUENCE [LARGE SCALE GENOMIC DNA]</scope>
    <source>
        <strain evidence="2 3">NRRL 13137</strain>
    </source>
</reference>
<name>A0A0L1JD31_ASPN3</name>
<evidence type="ECO:0000256" key="1">
    <source>
        <dbReference type="SAM" id="MobiDB-lite"/>
    </source>
</evidence>
<gene>
    <name evidence="2" type="ORF">ANOM_002287</name>
</gene>
<dbReference type="GeneID" id="26804091"/>
<dbReference type="RefSeq" id="XP_015410612.1">
    <property type="nucleotide sequence ID" value="XM_015547544.1"/>
</dbReference>
<protein>
    <submittedName>
        <fullName evidence="2">Uncharacterized protein</fullName>
    </submittedName>
</protein>
<feature type="compositionally biased region" description="Basic and acidic residues" evidence="1">
    <location>
        <begin position="245"/>
        <end position="255"/>
    </location>
</feature>
<proteinExistence type="predicted"/>
<dbReference type="Proteomes" id="UP000037505">
    <property type="component" value="Unassembled WGS sequence"/>
</dbReference>
<evidence type="ECO:0000313" key="3">
    <source>
        <dbReference type="Proteomes" id="UP000037505"/>
    </source>
</evidence>
<sequence length="340" mass="39524">MPESLFHMAYNITGANPKFLDPTQRAKTGDFRDAFAREASRRRNEARTSKGPVLNGRKVRTKSYNERKRFSWIPHFRRTTGDEERPRDKLNKQFDEDFLARIHHIYSCWLKKHIDAEKCGFCDAETGEILTAGSWPSVLYKARACGTCITVMVVLYTQLMVSPGLNQETEPYFIEPDTDTRTWVKVSKRFMDVETLEAFNLPWAEDTKDSTMLIIKTYLDVDFTEVLFEHTRRSRRMRLEDEVRELPENDREDGKSVNQSGPAWHWPGCYEKDPADELRRAEGEMFWTPNPFLLDGLFSEIDNYESPDSTHDASGASTKSPSCLRIAELKQLSRRTYRGH</sequence>
<organism evidence="2 3">
    <name type="scientific">Aspergillus nomiae NRRL (strain ATCC 15546 / NRRL 13137 / CBS 260.88 / M93)</name>
    <dbReference type="NCBI Taxonomy" id="1509407"/>
    <lineage>
        <taxon>Eukaryota</taxon>
        <taxon>Fungi</taxon>
        <taxon>Dikarya</taxon>
        <taxon>Ascomycota</taxon>
        <taxon>Pezizomycotina</taxon>
        <taxon>Eurotiomycetes</taxon>
        <taxon>Eurotiomycetidae</taxon>
        <taxon>Eurotiales</taxon>
        <taxon>Aspergillaceae</taxon>
        <taxon>Aspergillus</taxon>
        <taxon>Aspergillus subgen. Circumdati</taxon>
    </lineage>
</organism>